<dbReference type="PROSITE" id="PS50835">
    <property type="entry name" value="IG_LIKE"/>
    <property type="match status" value="4"/>
</dbReference>
<comment type="catalytic activity">
    <reaction evidence="16">
        <text>L-tyrosyl-[protein] + bromide + H2O2 + H(+) = 3-bromo-L-tyrosyl-[protein] + 2 H2O</text>
        <dbReference type="Rhea" id="RHEA:69360"/>
        <dbReference type="Rhea" id="RHEA-COMP:10136"/>
        <dbReference type="Rhea" id="RHEA-COMP:17686"/>
        <dbReference type="ChEBI" id="CHEBI:15377"/>
        <dbReference type="ChEBI" id="CHEBI:15378"/>
        <dbReference type="ChEBI" id="CHEBI:15858"/>
        <dbReference type="ChEBI" id="CHEBI:16240"/>
        <dbReference type="ChEBI" id="CHEBI:46858"/>
        <dbReference type="ChEBI" id="CHEBI:183512"/>
    </reaction>
    <physiologicalReaction direction="left-to-right" evidence="16">
        <dbReference type="Rhea" id="RHEA:69361"/>
    </physiologicalReaction>
</comment>
<dbReference type="InterPro" id="IPR036179">
    <property type="entry name" value="Ig-like_dom_sf"/>
</dbReference>
<dbReference type="PANTHER" id="PTHR11475">
    <property type="entry name" value="OXIDASE/PEROXIDASE"/>
    <property type="match status" value="1"/>
</dbReference>
<dbReference type="GO" id="GO:0020037">
    <property type="term" value="F:heme binding"/>
    <property type="evidence" value="ECO:0007669"/>
    <property type="project" value="InterPro"/>
</dbReference>
<keyword evidence="9 19" id="KW-0408">Iron</keyword>
<comment type="similarity">
    <text evidence="18">Belongs to the peroxidase family. XPO subfamily.</text>
</comment>
<feature type="binding site" description="axial binding residue" evidence="19">
    <location>
        <position position="1135"/>
    </location>
    <ligand>
        <name>heme b</name>
        <dbReference type="ChEBI" id="CHEBI:60344"/>
    </ligand>
    <ligandPart>
        <name>Fe</name>
        <dbReference type="ChEBI" id="CHEBI:18248"/>
    </ligandPart>
</feature>
<evidence type="ECO:0000256" key="16">
    <source>
        <dbReference type="ARBA" id="ARBA00048887"/>
    </source>
</evidence>
<dbReference type="SUPFAM" id="SSF48113">
    <property type="entry name" value="Heme-dependent peroxidases"/>
    <property type="match status" value="1"/>
</dbReference>
<dbReference type="CDD" id="cd00096">
    <property type="entry name" value="Ig"/>
    <property type="match status" value="1"/>
</dbReference>
<keyword evidence="7" id="KW-0677">Repeat</keyword>
<dbReference type="PROSITE" id="PS51450">
    <property type="entry name" value="LRR"/>
    <property type="match status" value="2"/>
</dbReference>
<dbReference type="FunFam" id="2.60.40.10:FF:000032">
    <property type="entry name" value="palladin isoform X1"/>
    <property type="match status" value="3"/>
</dbReference>
<comment type="catalytic activity">
    <reaction evidence="17">
        <text>hypobromite + L-tyrosyl-[protein] + H(+) = 3-bromo-L-tyrosyl-[protein] + H2O</text>
        <dbReference type="Rhea" id="RHEA:69356"/>
        <dbReference type="Rhea" id="RHEA-COMP:10136"/>
        <dbReference type="Rhea" id="RHEA-COMP:17686"/>
        <dbReference type="ChEBI" id="CHEBI:15377"/>
        <dbReference type="ChEBI" id="CHEBI:15378"/>
        <dbReference type="ChEBI" id="CHEBI:29250"/>
        <dbReference type="ChEBI" id="CHEBI:46858"/>
        <dbReference type="ChEBI" id="CHEBI:183512"/>
    </reaction>
    <physiologicalReaction direction="left-to-right" evidence="17">
        <dbReference type="Rhea" id="RHEA:69357"/>
    </physiologicalReaction>
</comment>
<dbReference type="FunFam" id="1.10.640.10:FF:000001">
    <property type="entry name" value="Peroxidasin homolog"/>
    <property type="match status" value="1"/>
</dbReference>
<dbReference type="Pfam" id="PF07679">
    <property type="entry name" value="I-set"/>
    <property type="match status" value="4"/>
</dbReference>
<dbReference type="EMBL" id="VIIS01001133">
    <property type="protein sequence ID" value="KAF0301711.1"/>
    <property type="molecule type" value="Genomic_DNA"/>
</dbReference>
<dbReference type="PANTHER" id="PTHR11475:SF58">
    <property type="entry name" value="PEROXIDASIN"/>
    <property type="match status" value="1"/>
</dbReference>
<comment type="catalytic activity">
    <reaction evidence="15">
        <text>L-lysyl-[collagen] + L-methionyl-[collagen] + hypobromite = [collagen]-L-lysyl-N-S-L-methionyl-[collagen] + bromide + H2O + H(+)</text>
        <dbReference type="Rhea" id="RHEA:66024"/>
        <dbReference type="Rhea" id="RHEA-COMP:12751"/>
        <dbReference type="Rhea" id="RHEA-COMP:16949"/>
        <dbReference type="Rhea" id="RHEA-COMP:16951"/>
        <dbReference type="ChEBI" id="CHEBI:15377"/>
        <dbReference type="ChEBI" id="CHEBI:15378"/>
        <dbReference type="ChEBI" id="CHEBI:15858"/>
        <dbReference type="ChEBI" id="CHEBI:16044"/>
        <dbReference type="ChEBI" id="CHEBI:29250"/>
        <dbReference type="ChEBI" id="CHEBI:29969"/>
        <dbReference type="ChEBI" id="CHEBI:166867"/>
    </reaction>
    <physiologicalReaction direction="left-to-right" evidence="15">
        <dbReference type="Rhea" id="RHEA:66025"/>
    </physiologicalReaction>
</comment>
<comment type="catalytic activity">
    <reaction evidence="13">
        <text>bromide + H2O2 = hypobromite + H2O</text>
        <dbReference type="Rhea" id="RHEA:66016"/>
        <dbReference type="ChEBI" id="CHEBI:15377"/>
        <dbReference type="ChEBI" id="CHEBI:15858"/>
        <dbReference type="ChEBI" id="CHEBI:16240"/>
        <dbReference type="ChEBI" id="CHEBI:29250"/>
    </reaction>
    <physiologicalReaction direction="left-to-right" evidence="13">
        <dbReference type="Rhea" id="RHEA:66017"/>
    </physiologicalReaction>
</comment>
<proteinExistence type="inferred from homology"/>
<evidence type="ECO:0000256" key="18">
    <source>
        <dbReference type="ARBA" id="ARBA00061342"/>
    </source>
</evidence>
<keyword evidence="23" id="KW-1185">Reference proteome</keyword>
<sequence length="1505" mass="169107">MRSNRIPPALITPCVCFRDLRFNDISHLPPGGFRRMPNLNTLLLNNNKISRLHKDTFLGLNELRYLYMYKNRIRHIDADAFHNLPKLEQLYLHYNYIQDIDAETFSNLPSIERLFLHNNKLERIPYGAFSNLTSLKRLRLDSNALICDCRMLWLANMLQEHSAHSLASATCQEPAELHGRSIADIKDQMVHCAAPHLTEEPRNVVITFGKTAYFHCEADGDPQPDIVWLQNSNELSADSADDGYQILSDGTLMVEPSREPESAVFECMAKSPMGEVKSRPVSVRYVPVAGEPDHGTPPAAVPRSELGNTDHRTAHPSRPDERERYKEEEEEEEEDSQTRRERQSFYDHRRLSASRNREDNRVTSLRRPFVPASVPGRAGADRGREESNVATQSRPRFITPPRDQYVGLGDLAELSCVVDGFPTPQLVWVRAGHPITTQTPRYRLRFAAREANLTIINVQPQDAGEYRCAAANHLGRVEAPAQLILQAIPRITSPPQDQVVPAGANIDLTCGASGYPAPEVGWLLNGRRIRHSSRVAVLAGGGVLRITNVQSTDAGTYTCEARNEAGVAREDADLDVTGRAGPVLSERPPVTLSATRGESIALMCRASGSPIPEVQWRLVGGNLFADGRHSSTVDGTLTLRDLTPRDAGIYECNVDNGVGHAVATTHLSVLEPQLSSSSRPGDRFVSQGAAEATRDVEIALNRTLQQLFAQPRHHRRTPHELLQIFRFPTDEALDLARAGEIFERALELVKRLVESGSHFNLTNYAYEDLLSAGQVERLRDLSGCSAHRRHLNCSNLCFHSRYRSVDGTCNNLQRPLWGASLTGFRRLLPAEYENGFNTPRGFDGETRYNGFLLPNARSVSSRLAATDTITEDGEFSVMLMQWGQFIDHDMDHALPAFSEVSFDGQHECDSTCRNDPPCFNIAIPPGDRREAHHRCMRLVRSSAACGSGSTSVFGHEVMPREQINGLSSFIDGSMIYGNTETQAHHLRNHSYPTGRLRNGIFSRPHRPFMPFNDGVPVDCQRDQNDRSDIGCFMAGDVRANEQLGLSAMHTVWLREHNRVADRLAGLNPQWHGEELYQESRRVVAAEIQHITYQHWLPLVLGPQGMALMGPYRGYDPSVDPSIANAFATAAFRFGHGLVGLVLYRLNETFQPIPEGNLPLHRAFFAPWRLVQEGGIDPVLRGLFARPAKASAPDQLLNSELTEKLFALHHRVSLDLAAMNIQRGRDHGLPGYNAWRRHCGLRPAANFADFAREIRSARARDELRQLYGHPDNVDLWMGGMLEDHVTGSKMGPTFLCIIADQFRRLRDGDRFWYEADGVFTPAQLAQIRQTNLARILCDNGDALRQTTRDVFRVPERQSPRIIQCESTPQVDLRMWVDCKTCRGEDCVRDGARPGRSRRSVLLSAHNHLSPEPETEQESGEKPAPAPAPTPAARPPPPTDIYHAEDVTEERIQGLEEMMERMHRSLSRVRRVLRRLRRDHHQSRRQQSRRHRRVIGLQDDGPGRRTV</sequence>
<keyword evidence="6" id="KW-0732">Signal</keyword>
<evidence type="ECO:0000256" key="20">
    <source>
        <dbReference type="SAM" id="MobiDB-lite"/>
    </source>
</evidence>
<dbReference type="Pfam" id="PF03098">
    <property type="entry name" value="An_peroxidase"/>
    <property type="match status" value="1"/>
</dbReference>
<feature type="region of interest" description="Disordered" evidence="20">
    <location>
        <begin position="1473"/>
        <end position="1505"/>
    </location>
</feature>
<evidence type="ECO:0000256" key="1">
    <source>
        <dbReference type="ARBA" id="ARBA00001970"/>
    </source>
</evidence>
<feature type="domain" description="Ig-like" evidence="21">
    <location>
        <begin position="582"/>
        <end position="668"/>
    </location>
</feature>
<dbReference type="SMART" id="SM00406">
    <property type="entry name" value="IGv"/>
    <property type="match status" value="3"/>
</dbReference>
<organism evidence="22 23">
    <name type="scientific">Amphibalanus amphitrite</name>
    <name type="common">Striped barnacle</name>
    <name type="synonym">Balanus amphitrite</name>
    <dbReference type="NCBI Taxonomy" id="1232801"/>
    <lineage>
        <taxon>Eukaryota</taxon>
        <taxon>Metazoa</taxon>
        <taxon>Ecdysozoa</taxon>
        <taxon>Arthropoda</taxon>
        <taxon>Crustacea</taxon>
        <taxon>Multicrustacea</taxon>
        <taxon>Cirripedia</taxon>
        <taxon>Thoracica</taxon>
        <taxon>Thoracicalcarea</taxon>
        <taxon>Balanomorpha</taxon>
        <taxon>Balanoidea</taxon>
        <taxon>Balanidae</taxon>
        <taxon>Amphibalaninae</taxon>
        <taxon>Amphibalanus</taxon>
    </lineage>
</organism>
<evidence type="ECO:0000256" key="5">
    <source>
        <dbReference type="ARBA" id="ARBA00022723"/>
    </source>
</evidence>
<evidence type="ECO:0000256" key="15">
    <source>
        <dbReference type="ARBA" id="ARBA00048396"/>
    </source>
</evidence>
<keyword evidence="3" id="KW-0433">Leucine-rich repeat</keyword>
<comment type="catalytic activity">
    <reaction evidence="14">
        <text>L-lysyl-[collagen] + L-methionyl-[collagen] + H2O2 = [collagen]-L-lysyl-N-S-L-methionyl-[collagen] + 2 H2O + H(+)</text>
        <dbReference type="Rhea" id="RHEA:66020"/>
        <dbReference type="Rhea" id="RHEA-COMP:12751"/>
        <dbReference type="Rhea" id="RHEA-COMP:16949"/>
        <dbReference type="Rhea" id="RHEA-COMP:16951"/>
        <dbReference type="ChEBI" id="CHEBI:15377"/>
        <dbReference type="ChEBI" id="CHEBI:15378"/>
        <dbReference type="ChEBI" id="CHEBI:16044"/>
        <dbReference type="ChEBI" id="CHEBI:16240"/>
        <dbReference type="ChEBI" id="CHEBI:29969"/>
        <dbReference type="ChEBI" id="CHEBI:166867"/>
    </reaction>
    <physiologicalReaction direction="left-to-right" evidence="14">
        <dbReference type="Rhea" id="RHEA:66021"/>
    </physiologicalReaction>
</comment>
<reference evidence="22 23" key="1">
    <citation type="submission" date="2019-07" db="EMBL/GenBank/DDBJ databases">
        <title>Draft genome assembly of a fouling barnacle, Amphibalanus amphitrite (Darwin, 1854): The first reference genome for Thecostraca.</title>
        <authorList>
            <person name="Kim W."/>
        </authorList>
    </citation>
    <scope>NUCLEOTIDE SEQUENCE [LARGE SCALE GENOMIC DNA]</scope>
    <source>
        <strain evidence="22">SNU_AA5</strain>
        <tissue evidence="22">Soma without cirri and trophi</tissue>
    </source>
</reference>
<dbReference type="InterPro" id="IPR010255">
    <property type="entry name" value="Haem_peroxidase_sf"/>
</dbReference>
<evidence type="ECO:0000256" key="13">
    <source>
        <dbReference type="ARBA" id="ARBA00047544"/>
    </source>
</evidence>
<evidence type="ECO:0000256" key="12">
    <source>
        <dbReference type="ARBA" id="ARBA00023319"/>
    </source>
</evidence>
<keyword evidence="8" id="KW-0560">Oxidoreductase</keyword>
<evidence type="ECO:0000256" key="19">
    <source>
        <dbReference type="PIRSR" id="PIRSR619791-2"/>
    </source>
</evidence>
<dbReference type="Gene3D" id="3.80.10.10">
    <property type="entry name" value="Ribonuclease Inhibitor"/>
    <property type="match status" value="2"/>
</dbReference>
<feature type="domain" description="Ig-like" evidence="21">
    <location>
        <begin position="395"/>
        <end position="484"/>
    </location>
</feature>
<dbReference type="GO" id="GO:0004601">
    <property type="term" value="F:peroxidase activity"/>
    <property type="evidence" value="ECO:0007669"/>
    <property type="project" value="UniProtKB-KW"/>
</dbReference>
<dbReference type="InterPro" id="IPR003599">
    <property type="entry name" value="Ig_sub"/>
</dbReference>
<dbReference type="SMART" id="SM00369">
    <property type="entry name" value="LRR_TYP"/>
    <property type="match status" value="6"/>
</dbReference>
<dbReference type="SUPFAM" id="SSF52058">
    <property type="entry name" value="L domain-like"/>
    <property type="match status" value="1"/>
</dbReference>
<dbReference type="SMART" id="SM00082">
    <property type="entry name" value="LRRCT"/>
    <property type="match status" value="1"/>
</dbReference>
<feature type="region of interest" description="Disordered" evidence="20">
    <location>
        <begin position="287"/>
        <end position="401"/>
    </location>
</feature>
<dbReference type="GO" id="GO:0005615">
    <property type="term" value="C:extracellular space"/>
    <property type="evidence" value="ECO:0007669"/>
    <property type="project" value="TreeGrafter"/>
</dbReference>
<gene>
    <name evidence="22" type="primary">Pxdn_3</name>
    <name evidence="22" type="ORF">FJT64_026031</name>
</gene>
<evidence type="ECO:0000256" key="14">
    <source>
        <dbReference type="ARBA" id="ARBA00047610"/>
    </source>
</evidence>
<name>A0A6A4WIH9_AMPAM</name>
<evidence type="ECO:0000256" key="3">
    <source>
        <dbReference type="ARBA" id="ARBA00022614"/>
    </source>
</evidence>
<dbReference type="Gene3D" id="1.10.640.10">
    <property type="entry name" value="Haem peroxidase domain superfamily, animal type"/>
    <property type="match status" value="1"/>
</dbReference>
<evidence type="ECO:0000256" key="2">
    <source>
        <dbReference type="ARBA" id="ARBA00022559"/>
    </source>
</evidence>
<comment type="caution">
    <text evidence="22">The sequence shown here is derived from an EMBL/GenBank/DDBJ whole genome shotgun (WGS) entry which is preliminary data.</text>
</comment>
<feature type="domain" description="Ig-like" evidence="21">
    <location>
        <begin position="195"/>
        <end position="282"/>
    </location>
</feature>
<evidence type="ECO:0000256" key="8">
    <source>
        <dbReference type="ARBA" id="ARBA00023002"/>
    </source>
</evidence>
<dbReference type="InterPro" id="IPR000483">
    <property type="entry name" value="Cys-rich_flank_reg_C"/>
</dbReference>
<dbReference type="Pfam" id="PF13855">
    <property type="entry name" value="LRR_8"/>
    <property type="match status" value="1"/>
</dbReference>
<dbReference type="InterPro" id="IPR032675">
    <property type="entry name" value="LRR_dom_sf"/>
</dbReference>
<keyword evidence="2" id="KW-0575">Peroxidase</keyword>
<dbReference type="PROSITE" id="PS50292">
    <property type="entry name" value="PEROXIDASE_3"/>
    <property type="match status" value="1"/>
</dbReference>
<dbReference type="GO" id="GO:0046872">
    <property type="term" value="F:metal ion binding"/>
    <property type="evidence" value="ECO:0007669"/>
    <property type="project" value="UniProtKB-KW"/>
</dbReference>
<evidence type="ECO:0000256" key="10">
    <source>
        <dbReference type="ARBA" id="ARBA00023157"/>
    </source>
</evidence>
<evidence type="ECO:0000256" key="6">
    <source>
        <dbReference type="ARBA" id="ARBA00022729"/>
    </source>
</evidence>
<evidence type="ECO:0000259" key="21">
    <source>
        <dbReference type="PROSITE" id="PS50835"/>
    </source>
</evidence>
<evidence type="ECO:0000256" key="4">
    <source>
        <dbReference type="ARBA" id="ARBA00022617"/>
    </source>
</evidence>
<keyword evidence="4 19" id="KW-0349">Heme</keyword>
<dbReference type="Proteomes" id="UP000440578">
    <property type="component" value="Unassembled WGS sequence"/>
</dbReference>
<dbReference type="GO" id="GO:0006979">
    <property type="term" value="P:response to oxidative stress"/>
    <property type="evidence" value="ECO:0007669"/>
    <property type="project" value="InterPro"/>
</dbReference>
<dbReference type="Gene3D" id="2.60.40.10">
    <property type="entry name" value="Immunoglobulins"/>
    <property type="match status" value="4"/>
</dbReference>
<feature type="compositionally biased region" description="Basic and acidic residues" evidence="20">
    <location>
        <begin position="308"/>
        <end position="327"/>
    </location>
</feature>
<protein>
    <submittedName>
        <fullName evidence="22">Peroxidasin</fullName>
    </submittedName>
</protein>
<dbReference type="InterPro" id="IPR001611">
    <property type="entry name" value="Leu-rich_rpt"/>
</dbReference>
<dbReference type="InterPro" id="IPR003598">
    <property type="entry name" value="Ig_sub2"/>
</dbReference>
<feature type="compositionally biased region" description="Pro residues" evidence="20">
    <location>
        <begin position="1422"/>
        <end position="1437"/>
    </location>
</feature>
<dbReference type="InterPro" id="IPR019791">
    <property type="entry name" value="Haem_peroxidase_animal"/>
</dbReference>
<keyword evidence="10" id="KW-1015">Disulfide bond</keyword>
<evidence type="ECO:0000256" key="17">
    <source>
        <dbReference type="ARBA" id="ARBA00049501"/>
    </source>
</evidence>
<dbReference type="SUPFAM" id="SSF48726">
    <property type="entry name" value="Immunoglobulin"/>
    <property type="match status" value="4"/>
</dbReference>
<dbReference type="InterPro" id="IPR013106">
    <property type="entry name" value="Ig_V-set"/>
</dbReference>
<dbReference type="InterPro" id="IPR013783">
    <property type="entry name" value="Ig-like_fold"/>
</dbReference>
<dbReference type="InterPro" id="IPR037120">
    <property type="entry name" value="Haem_peroxidase_sf_animal"/>
</dbReference>
<dbReference type="InterPro" id="IPR013098">
    <property type="entry name" value="Ig_I-set"/>
</dbReference>
<feature type="compositionally biased region" description="Basic residues" evidence="20">
    <location>
        <begin position="1473"/>
        <end position="1492"/>
    </location>
</feature>
<evidence type="ECO:0000256" key="11">
    <source>
        <dbReference type="ARBA" id="ARBA00023180"/>
    </source>
</evidence>
<feature type="compositionally biased region" description="Basic and acidic residues" evidence="20">
    <location>
        <begin position="336"/>
        <end position="361"/>
    </location>
</feature>
<evidence type="ECO:0000313" key="23">
    <source>
        <dbReference type="Proteomes" id="UP000440578"/>
    </source>
</evidence>
<dbReference type="OrthoDB" id="823504at2759"/>
<keyword evidence="11" id="KW-0325">Glycoprotein</keyword>
<keyword evidence="12" id="KW-0393">Immunoglobulin domain</keyword>
<dbReference type="SMART" id="SM00409">
    <property type="entry name" value="IG"/>
    <property type="match status" value="4"/>
</dbReference>
<feature type="domain" description="Ig-like" evidence="21">
    <location>
        <begin position="489"/>
        <end position="575"/>
    </location>
</feature>
<keyword evidence="5 19" id="KW-0479">Metal-binding</keyword>
<accession>A0A6A4WIH9</accession>
<evidence type="ECO:0000256" key="7">
    <source>
        <dbReference type="ARBA" id="ARBA00022737"/>
    </source>
</evidence>
<feature type="region of interest" description="Disordered" evidence="20">
    <location>
        <begin position="1404"/>
        <end position="1440"/>
    </location>
</feature>
<dbReference type="SMART" id="SM00408">
    <property type="entry name" value="IGc2"/>
    <property type="match status" value="4"/>
</dbReference>
<dbReference type="InterPro" id="IPR003591">
    <property type="entry name" value="Leu-rich_rpt_typical-subtyp"/>
</dbReference>
<evidence type="ECO:0000256" key="9">
    <source>
        <dbReference type="ARBA" id="ARBA00023004"/>
    </source>
</evidence>
<dbReference type="PRINTS" id="PR00457">
    <property type="entry name" value="ANPEROXIDASE"/>
</dbReference>
<dbReference type="InterPro" id="IPR007110">
    <property type="entry name" value="Ig-like_dom"/>
</dbReference>
<comment type="cofactor">
    <cofactor evidence="1">
        <name>heme b</name>
        <dbReference type="ChEBI" id="CHEBI:60344"/>
    </cofactor>
</comment>
<evidence type="ECO:0000313" key="22">
    <source>
        <dbReference type="EMBL" id="KAF0301711.1"/>
    </source>
</evidence>